<sequence length="319" mass="33453">MSTEVLRVRGLRKRYRGRNGVQANDGIDLDVAAGEVMGLLGHNGAGKTTLVNQIAGLVRPDAGEITLAGIDAIARPDLARKHISVQAQANVPISGLTPRRAIEMVGRIRGGTAADVSTRAAVLMDALDLGPWADTPAQKVSGGVARLTAFAMAAVQPGPLVVLDEPTNDVDPVRRRLLWQQIRVMADAGHSVLLVTHNVREAERVVDQLAVLDRGVVLTAGPPAALTARLRDRLVVELDLHPGVPINWHPAVTPGADQSGHRASGTVPADSAAAVVEWAQGQVQAGVVERYALTPASLEDVYIDLVGRDSGPAGQEVAA</sequence>
<dbReference type="SMART" id="SM00382">
    <property type="entry name" value="AAA"/>
    <property type="match status" value="1"/>
</dbReference>
<dbReference type="PANTHER" id="PTHR42711:SF19">
    <property type="entry name" value="DOXORUBICIN RESISTANCE ATP-BINDING PROTEIN DRRA"/>
    <property type="match status" value="1"/>
</dbReference>
<dbReference type="SUPFAM" id="SSF52540">
    <property type="entry name" value="P-loop containing nucleoside triphosphate hydrolases"/>
    <property type="match status" value="1"/>
</dbReference>
<evidence type="ECO:0000256" key="4">
    <source>
        <dbReference type="ARBA" id="ARBA00022840"/>
    </source>
</evidence>
<dbReference type="Gene3D" id="3.40.50.300">
    <property type="entry name" value="P-loop containing nucleotide triphosphate hydrolases"/>
    <property type="match status" value="1"/>
</dbReference>
<evidence type="ECO:0000313" key="8">
    <source>
        <dbReference type="Proteomes" id="UP000581206"/>
    </source>
</evidence>
<dbReference type="GO" id="GO:0016887">
    <property type="term" value="F:ATP hydrolysis activity"/>
    <property type="evidence" value="ECO:0007669"/>
    <property type="project" value="InterPro"/>
</dbReference>
<proteinExistence type="predicted"/>
<dbReference type="PROSITE" id="PS50893">
    <property type="entry name" value="ABC_TRANSPORTER_2"/>
    <property type="match status" value="1"/>
</dbReference>
<organism evidence="7 8">
    <name type="scientific">Cellulomonas denverensis</name>
    <dbReference type="NCBI Taxonomy" id="264297"/>
    <lineage>
        <taxon>Bacteria</taxon>
        <taxon>Bacillati</taxon>
        <taxon>Actinomycetota</taxon>
        <taxon>Actinomycetes</taxon>
        <taxon>Micrococcales</taxon>
        <taxon>Cellulomonadaceae</taxon>
        <taxon>Cellulomonas</taxon>
    </lineage>
</organism>
<dbReference type="InterPro" id="IPR003439">
    <property type="entry name" value="ABC_transporter-like_ATP-bd"/>
</dbReference>
<dbReference type="Pfam" id="PF00005">
    <property type="entry name" value="ABC_tran"/>
    <property type="match status" value="1"/>
</dbReference>
<evidence type="ECO:0000256" key="2">
    <source>
        <dbReference type="ARBA" id="ARBA00022448"/>
    </source>
</evidence>
<evidence type="ECO:0000259" key="6">
    <source>
        <dbReference type="PROSITE" id="PS50893"/>
    </source>
</evidence>
<dbReference type="RefSeq" id="WP_168629722.1">
    <property type="nucleotide sequence ID" value="NZ_BONL01000004.1"/>
</dbReference>
<dbReference type="EMBL" id="JAAXOX010000003">
    <property type="protein sequence ID" value="NKY22602.1"/>
    <property type="molecule type" value="Genomic_DNA"/>
</dbReference>
<evidence type="ECO:0000313" key="7">
    <source>
        <dbReference type="EMBL" id="NKY22602.1"/>
    </source>
</evidence>
<evidence type="ECO:0000256" key="5">
    <source>
        <dbReference type="ARBA" id="ARBA00023251"/>
    </source>
</evidence>
<protein>
    <submittedName>
        <fullName evidence="7">ABC transporter ATP-binding protein</fullName>
    </submittedName>
</protein>
<dbReference type="InterPro" id="IPR050763">
    <property type="entry name" value="ABC_transporter_ATP-binding"/>
</dbReference>
<evidence type="ECO:0000256" key="3">
    <source>
        <dbReference type="ARBA" id="ARBA00022741"/>
    </source>
</evidence>
<accession>A0A7X6KUM0</accession>
<comment type="caution">
    <text evidence="7">The sequence shown here is derived from an EMBL/GenBank/DDBJ whole genome shotgun (WGS) entry which is preliminary data.</text>
</comment>
<dbReference type="PANTHER" id="PTHR42711">
    <property type="entry name" value="ABC TRANSPORTER ATP-BINDING PROTEIN"/>
    <property type="match status" value="1"/>
</dbReference>
<keyword evidence="4 7" id="KW-0067">ATP-binding</keyword>
<keyword evidence="5" id="KW-0046">Antibiotic resistance</keyword>
<dbReference type="InterPro" id="IPR003593">
    <property type="entry name" value="AAA+_ATPase"/>
</dbReference>
<keyword evidence="3" id="KW-0547">Nucleotide-binding</keyword>
<dbReference type="GO" id="GO:0005886">
    <property type="term" value="C:plasma membrane"/>
    <property type="evidence" value="ECO:0007669"/>
    <property type="project" value="UniProtKB-SubCell"/>
</dbReference>
<name>A0A7X6KUM0_9CELL</name>
<keyword evidence="2" id="KW-0813">Transport</keyword>
<dbReference type="GO" id="GO:0005524">
    <property type="term" value="F:ATP binding"/>
    <property type="evidence" value="ECO:0007669"/>
    <property type="project" value="UniProtKB-KW"/>
</dbReference>
<keyword evidence="8" id="KW-1185">Reference proteome</keyword>
<dbReference type="GO" id="GO:0046677">
    <property type="term" value="P:response to antibiotic"/>
    <property type="evidence" value="ECO:0007669"/>
    <property type="project" value="UniProtKB-KW"/>
</dbReference>
<gene>
    <name evidence="7" type="ORF">HGA03_07960</name>
</gene>
<dbReference type="Proteomes" id="UP000581206">
    <property type="component" value="Unassembled WGS sequence"/>
</dbReference>
<evidence type="ECO:0000256" key="1">
    <source>
        <dbReference type="ARBA" id="ARBA00004202"/>
    </source>
</evidence>
<comment type="subcellular location">
    <subcellularLocation>
        <location evidence="1">Cell membrane</location>
        <topology evidence="1">Peripheral membrane protein</topology>
    </subcellularLocation>
</comment>
<dbReference type="InterPro" id="IPR027417">
    <property type="entry name" value="P-loop_NTPase"/>
</dbReference>
<reference evidence="7 8" key="1">
    <citation type="submission" date="2020-04" db="EMBL/GenBank/DDBJ databases">
        <title>MicrobeNet Type strains.</title>
        <authorList>
            <person name="Nicholson A.C."/>
        </authorList>
    </citation>
    <scope>NUCLEOTIDE SEQUENCE [LARGE SCALE GENOMIC DNA]</scope>
    <source>
        <strain evidence="7 8">ATCC BAA-788</strain>
    </source>
</reference>
<dbReference type="AlphaFoldDB" id="A0A7X6KUM0"/>
<feature type="domain" description="ABC transporter" evidence="6">
    <location>
        <begin position="6"/>
        <end position="239"/>
    </location>
</feature>